<keyword evidence="5" id="KW-0347">Helicase</keyword>
<dbReference type="PANTHER" id="PTHR45797">
    <property type="entry name" value="RAD54-LIKE"/>
    <property type="match status" value="1"/>
</dbReference>
<dbReference type="InterPro" id="IPR027417">
    <property type="entry name" value="P-loop_NTPase"/>
</dbReference>
<reference evidence="11" key="1">
    <citation type="submission" date="2022-07" db="EMBL/GenBank/DDBJ databases">
        <title>Phylogenomic reconstructions and comparative analyses of Kickxellomycotina fungi.</title>
        <authorList>
            <person name="Reynolds N.K."/>
            <person name="Stajich J.E."/>
            <person name="Barry K."/>
            <person name="Grigoriev I.V."/>
            <person name="Crous P."/>
            <person name="Smith M.E."/>
        </authorList>
    </citation>
    <scope>NUCLEOTIDE SEQUENCE</scope>
    <source>
        <strain evidence="11">NBRC 32514</strain>
    </source>
</reference>
<feature type="compositionally biased region" description="Low complexity" evidence="9">
    <location>
        <begin position="62"/>
        <end position="77"/>
    </location>
</feature>
<evidence type="ECO:0000256" key="1">
    <source>
        <dbReference type="ARBA" id="ARBA00004123"/>
    </source>
</evidence>
<accession>A0A9W8CPT5</accession>
<dbReference type="SMART" id="SM00490">
    <property type="entry name" value="HELICc"/>
    <property type="match status" value="1"/>
</dbReference>
<comment type="subcellular location">
    <subcellularLocation>
        <location evidence="1">Nucleus</location>
    </subcellularLocation>
</comment>
<protein>
    <recommendedName>
        <fullName evidence="10">Helicase C-terminal domain-containing protein</fullName>
    </recommendedName>
</protein>
<dbReference type="GO" id="GO:0004386">
    <property type="term" value="F:helicase activity"/>
    <property type="evidence" value="ECO:0007669"/>
    <property type="project" value="UniProtKB-KW"/>
</dbReference>
<dbReference type="CDD" id="cd18793">
    <property type="entry name" value="SF2_C_SNF"/>
    <property type="match status" value="1"/>
</dbReference>
<feature type="domain" description="Helicase C-terminal" evidence="10">
    <location>
        <begin position="166"/>
        <end position="348"/>
    </location>
</feature>
<keyword evidence="8" id="KW-0539">Nucleus</keyword>
<keyword evidence="6" id="KW-0067">ATP-binding</keyword>
<proteinExistence type="inferred from homology"/>
<evidence type="ECO:0000256" key="4">
    <source>
        <dbReference type="ARBA" id="ARBA00022801"/>
    </source>
</evidence>
<dbReference type="Proteomes" id="UP001149813">
    <property type="component" value="Unassembled WGS sequence"/>
</dbReference>
<dbReference type="GO" id="GO:0003677">
    <property type="term" value="F:DNA binding"/>
    <property type="evidence" value="ECO:0007669"/>
    <property type="project" value="UniProtKB-KW"/>
</dbReference>
<name>A0A9W8CPT5_9FUNG</name>
<keyword evidence="7" id="KW-0238">DNA-binding</keyword>
<evidence type="ECO:0000259" key="10">
    <source>
        <dbReference type="PROSITE" id="PS51194"/>
    </source>
</evidence>
<organism evidence="11 12">
    <name type="scientific">Coemansia erecta</name>
    <dbReference type="NCBI Taxonomy" id="147472"/>
    <lineage>
        <taxon>Eukaryota</taxon>
        <taxon>Fungi</taxon>
        <taxon>Fungi incertae sedis</taxon>
        <taxon>Zoopagomycota</taxon>
        <taxon>Kickxellomycotina</taxon>
        <taxon>Kickxellomycetes</taxon>
        <taxon>Kickxellales</taxon>
        <taxon>Kickxellaceae</taxon>
        <taxon>Coemansia</taxon>
    </lineage>
</organism>
<gene>
    <name evidence="11" type="ORF">LPJ53_005465</name>
</gene>
<evidence type="ECO:0000256" key="7">
    <source>
        <dbReference type="ARBA" id="ARBA00023125"/>
    </source>
</evidence>
<dbReference type="Pfam" id="PF00271">
    <property type="entry name" value="Helicase_C"/>
    <property type="match status" value="1"/>
</dbReference>
<keyword evidence="3" id="KW-0547">Nucleotide-binding</keyword>
<dbReference type="InterPro" id="IPR049730">
    <property type="entry name" value="SNF2/RAD54-like_C"/>
</dbReference>
<feature type="compositionally biased region" description="Low complexity" evidence="9">
    <location>
        <begin position="497"/>
        <end position="518"/>
    </location>
</feature>
<evidence type="ECO:0000256" key="9">
    <source>
        <dbReference type="SAM" id="MobiDB-lite"/>
    </source>
</evidence>
<feature type="non-terminal residue" evidence="11">
    <location>
        <position position="1"/>
    </location>
</feature>
<comment type="caution">
    <text evidence="11">The sequence shown here is derived from an EMBL/GenBank/DDBJ whole genome shotgun (WGS) entry which is preliminary data.</text>
</comment>
<dbReference type="PANTHER" id="PTHR45797:SF1">
    <property type="entry name" value="HELICASE ARIP4"/>
    <property type="match status" value="1"/>
</dbReference>
<evidence type="ECO:0000313" key="11">
    <source>
        <dbReference type="EMBL" id="KAJ1719831.1"/>
    </source>
</evidence>
<sequence length="639" mass="67717">RALYSAYLERVAGVGPMNPGTNYGVLAHGNMLLAICNHPAVFQLTVENGRAAQGPPNGGGSSSSSSFISGAASTTTTPVDDEGSVEPSDDLSIAQFIAAGDEWIRNIYTAHNLLLPLPLPSPLPLPLPSPAHAPLATPPAPAPAPAPAPPPLRVTPEMMLPAHSIKTQMALHIIRESIAGGERVLVFSRSIPTLDYLQQAIETAGLATLGRQMLRIDGSTVVGQRQGLIDRFNAAVSEFRVFLISSGTGSIGINLVSASRIIIYDVGWNPLYDEQAVARVYRYGQRRRVFVYRLMTTGTWEQRLIDNNIFKVSLTRRVVDKQSMGRRVSKENAQRYLQHPPAQFGSITEAEASTVVADHHDDAVLGSLVAGFRSRIANIIPQATLLANENEPLDEAALAEVDMSVHREKQRLGQAPLLQALPTAAAEHPAVGSAFTAAVPSVAVVAPVPVAVSAVALPVTPAVAPAVAPTADILAATPAILPTAAPVATPVNTPATPVGTSATPVDTPATPADTPATAGVNNDDNTFMGSKIGDMSALRALAMAEVAFNRLETFQVAVDEEGSREYLRNLVTRWMRGLKAYIYSETSGSDMRSQTPMCQLGAQLGKLTTIYSMLPLVSTGEDDDLRGLLCLLKKTIQKS</sequence>
<dbReference type="GO" id="GO:0005634">
    <property type="term" value="C:nucleus"/>
    <property type="evidence" value="ECO:0007669"/>
    <property type="project" value="UniProtKB-SubCell"/>
</dbReference>
<keyword evidence="4" id="KW-0378">Hydrolase</keyword>
<dbReference type="GO" id="GO:0005524">
    <property type="term" value="F:ATP binding"/>
    <property type="evidence" value="ECO:0007669"/>
    <property type="project" value="UniProtKB-KW"/>
</dbReference>
<dbReference type="InterPro" id="IPR044574">
    <property type="entry name" value="ARIP4-like"/>
</dbReference>
<dbReference type="EMBL" id="JANBOJ010000333">
    <property type="protein sequence ID" value="KAJ1719831.1"/>
    <property type="molecule type" value="Genomic_DNA"/>
</dbReference>
<evidence type="ECO:0000313" key="12">
    <source>
        <dbReference type="Proteomes" id="UP001149813"/>
    </source>
</evidence>
<dbReference type="SUPFAM" id="SSF52540">
    <property type="entry name" value="P-loop containing nucleoside triphosphate hydrolases"/>
    <property type="match status" value="1"/>
</dbReference>
<dbReference type="PROSITE" id="PS51194">
    <property type="entry name" value="HELICASE_CTER"/>
    <property type="match status" value="1"/>
</dbReference>
<evidence type="ECO:0000256" key="3">
    <source>
        <dbReference type="ARBA" id="ARBA00022741"/>
    </source>
</evidence>
<evidence type="ECO:0000256" key="2">
    <source>
        <dbReference type="ARBA" id="ARBA00007025"/>
    </source>
</evidence>
<evidence type="ECO:0000256" key="6">
    <source>
        <dbReference type="ARBA" id="ARBA00022840"/>
    </source>
</evidence>
<dbReference type="Gene3D" id="3.40.50.300">
    <property type="entry name" value="P-loop containing nucleotide triphosphate hydrolases"/>
    <property type="match status" value="1"/>
</dbReference>
<evidence type="ECO:0000256" key="8">
    <source>
        <dbReference type="ARBA" id="ARBA00023242"/>
    </source>
</evidence>
<evidence type="ECO:0000256" key="5">
    <source>
        <dbReference type="ARBA" id="ARBA00022806"/>
    </source>
</evidence>
<dbReference type="InterPro" id="IPR001650">
    <property type="entry name" value="Helicase_C-like"/>
</dbReference>
<keyword evidence="12" id="KW-1185">Reference proteome</keyword>
<dbReference type="AlphaFoldDB" id="A0A9W8CPT5"/>
<comment type="similarity">
    <text evidence="2">Belongs to the SNF2/RAD54 helicase family.</text>
</comment>
<feature type="region of interest" description="Disordered" evidence="9">
    <location>
        <begin position="49"/>
        <end position="87"/>
    </location>
</feature>
<dbReference type="OrthoDB" id="2020972at2759"/>
<feature type="region of interest" description="Disordered" evidence="9">
    <location>
        <begin position="497"/>
        <end position="522"/>
    </location>
</feature>
<dbReference type="GO" id="GO:0016887">
    <property type="term" value="F:ATP hydrolysis activity"/>
    <property type="evidence" value="ECO:0007669"/>
    <property type="project" value="InterPro"/>
</dbReference>